<name>A0A222VVZ5_9PSEU</name>
<evidence type="ECO:0000313" key="1">
    <source>
        <dbReference type="EMBL" id="SDC92651.1"/>
    </source>
</evidence>
<dbReference type="OrthoDB" id="8159487at2"/>
<dbReference type="Pfam" id="PF06197">
    <property type="entry name" value="DUF998"/>
    <property type="match status" value="1"/>
</dbReference>
<keyword evidence="2" id="KW-1185">Reference proteome</keyword>
<evidence type="ECO:0000313" key="2">
    <source>
        <dbReference type="Proteomes" id="UP000199494"/>
    </source>
</evidence>
<protein>
    <submittedName>
        <fullName evidence="1">Uncharacterized protein</fullName>
    </submittedName>
</protein>
<organism evidence="1 2">
    <name type="scientific">Prauserella marina</name>
    <dbReference type="NCBI Taxonomy" id="530584"/>
    <lineage>
        <taxon>Bacteria</taxon>
        <taxon>Bacillati</taxon>
        <taxon>Actinomycetota</taxon>
        <taxon>Actinomycetes</taxon>
        <taxon>Pseudonocardiales</taxon>
        <taxon>Pseudonocardiaceae</taxon>
        <taxon>Prauserella</taxon>
    </lineage>
</organism>
<dbReference type="RefSeq" id="WP_091803695.1">
    <property type="nucleotide sequence ID" value="NZ_CP016353.1"/>
</dbReference>
<dbReference type="AlphaFoldDB" id="A0A222VVZ5"/>
<accession>A0A222VVZ5</accession>
<dbReference type="EMBL" id="FMZE01000004">
    <property type="protein sequence ID" value="SDC92651.1"/>
    <property type="molecule type" value="Genomic_DNA"/>
</dbReference>
<dbReference type="STRING" id="530584.SAMN05421630_104481"/>
<sequence>MTALLWAGALGTWLFVITFLIDGLTRPGYHPVRHPVSALALGPRGWIQTTNFVVCGLAVTVAAFPLAGALDSGILAVAVGVFGAALVASGVFPMDPMRGYPPGAPDGTPSETSRRHALHDYAGMVVFFGLPVAAVIAAIVVPETGWRWYSGVTAALLFAGFGAFGTAWENDSPRAGLIQRLVIGAGWLWLGLLFVHAAT</sequence>
<reference evidence="1 2" key="1">
    <citation type="submission" date="2016-10" db="EMBL/GenBank/DDBJ databases">
        <authorList>
            <person name="de Groot N.N."/>
        </authorList>
    </citation>
    <scope>NUCLEOTIDE SEQUENCE [LARGE SCALE GENOMIC DNA]</scope>
    <source>
        <strain evidence="1 2">CGMCC 4.5506</strain>
    </source>
</reference>
<proteinExistence type="predicted"/>
<dbReference type="Proteomes" id="UP000199494">
    <property type="component" value="Unassembled WGS sequence"/>
</dbReference>
<dbReference type="InterPro" id="IPR009339">
    <property type="entry name" value="DUF998"/>
</dbReference>
<dbReference type="KEGG" id="pmad:BAY61_27290"/>
<gene>
    <name evidence="1" type="ORF">SAMN05421630_104481</name>
</gene>